<name>A0A5E4CKV5_MARMO</name>
<sequence length="102" mass="11519">MFQNVLVQIPERDSGFLSTTKPRNQRNISEFLLLGLTDDPALQPLIFSLFLSMYLVTVLGNLLIILAVNSDSHSHGSIFFFSNLPFSDISLIWHVAKDHCKN</sequence>
<accession>A0A5E4CKV5</accession>
<organism evidence="4 5">
    <name type="scientific">Marmota monax</name>
    <name type="common">Woodchuck</name>
    <dbReference type="NCBI Taxonomy" id="9995"/>
    <lineage>
        <taxon>Eukaryota</taxon>
        <taxon>Metazoa</taxon>
        <taxon>Chordata</taxon>
        <taxon>Craniata</taxon>
        <taxon>Vertebrata</taxon>
        <taxon>Euteleostomi</taxon>
        <taxon>Mammalia</taxon>
        <taxon>Eutheria</taxon>
        <taxon>Euarchontoglires</taxon>
        <taxon>Glires</taxon>
        <taxon>Rodentia</taxon>
        <taxon>Sciuromorpha</taxon>
        <taxon>Sciuridae</taxon>
        <taxon>Xerinae</taxon>
        <taxon>Marmotini</taxon>
        <taxon>Marmota</taxon>
    </lineage>
</organism>
<dbReference type="EMBL" id="CABDUW010001540">
    <property type="protein sequence ID" value="VTJ82428.1"/>
    <property type="molecule type" value="Genomic_DNA"/>
</dbReference>
<protein>
    <recommendedName>
        <fullName evidence="6">G-protein coupled receptors family 1 profile domain-containing protein</fullName>
    </recommendedName>
</protein>
<evidence type="ECO:0000256" key="2">
    <source>
        <dbReference type="ARBA" id="ARBA00023170"/>
    </source>
</evidence>
<evidence type="ECO:0000256" key="3">
    <source>
        <dbReference type="SAM" id="Phobius"/>
    </source>
</evidence>
<evidence type="ECO:0000313" key="5">
    <source>
        <dbReference type="Proteomes" id="UP000335636"/>
    </source>
</evidence>
<keyword evidence="1" id="KW-0297">G-protein coupled receptor</keyword>
<keyword evidence="3" id="KW-0472">Membrane</keyword>
<evidence type="ECO:0000256" key="1">
    <source>
        <dbReference type="ARBA" id="ARBA00023040"/>
    </source>
</evidence>
<keyword evidence="2" id="KW-0675">Receptor</keyword>
<keyword evidence="3" id="KW-0812">Transmembrane</keyword>
<evidence type="ECO:0008006" key="6">
    <source>
        <dbReference type="Google" id="ProtNLM"/>
    </source>
</evidence>
<dbReference type="AlphaFoldDB" id="A0A5E4CKV5"/>
<keyword evidence="1" id="KW-0807">Transducer</keyword>
<dbReference type="Proteomes" id="UP000335636">
    <property type="component" value="Unassembled WGS sequence"/>
</dbReference>
<keyword evidence="3" id="KW-1133">Transmembrane helix</keyword>
<comment type="caution">
    <text evidence="4">The sequence shown here is derived from an EMBL/GenBank/DDBJ whole genome shotgun (WGS) entry which is preliminary data.</text>
</comment>
<reference evidence="4" key="1">
    <citation type="submission" date="2019-04" db="EMBL/GenBank/DDBJ databases">
        <authorList>
            <person name="Alioto T."/>
            <person name="Alioto T."/>
        </authorList>
    </citation>
    <scope>NUCLEOTIDE SEQUENCE [LARGE SCALE GENOMIC DNA]</scope>
</reference>
<dbReference type="PANTHER" id="PTHR48001">
    <property type="entry name" value="OLFACTORY RECEPTOR"/>
    <property type="match status" value="1"/>
</dbReference>
<keyword evidence="5" id="KW-1185">Reference proteome</keyword>
<dbReference type="GO" id="GO:0004930">
    <property type="term" value="F:G protein-coupled receptor activity"/>
    <property type="evidence" value="ECO:0007669"/>
    <property type="project" value="UniProtKB-KW"/>
</dbReference>
<evidence type="ECO:0000313" key="4">
    <source>
        <dbReference type="EMBL" id="VTJ82428.1"/>
    </source>
</evidence>
<feature type="transmembrane region" description="Helical" evidence="3">
    <location>
        <begin position="45"/>
        <end position="68"/>
    </location>
</feature>
<gene>
    <name evidence="4" type="ORF">MONAX_5E013369</name>
</gene>
<dbReference type="SUPFAM" id="SSF81321">
    <property type="entry name" value="Family A G protein-coupled receptor-like"/>
    <property type="match status" value="1"/>
</dbReference>
<proteinExistence type="predicted"/>